<dbReference type="AlphaFoldDB" id="A0AAV7EAD7"/>
<evidence type="ECO:0000256" key="1">
    <source>
        <dbReference type="SAM" id="MobiDB-lite"/>
    </source>
</evidence>
<dbReference type="InterPro" id="IPR011989">
    <property type="entry name" value="ARM-like"/>
</dbReference>
<dbReference type="Proteomes" id="UP000825729">
    <property type="component" value="Unassembled WGS sequence"/>
</dbReference>
<protein>
    <recommendedName>
        <fullName evidence="4">U-box domain-containing protein 7</fullName>
    </recommendedName>
</protein>
<organism evidence="2 3">
    <name type="scientific">Aristolochia fimbriata</name>
    <name type="common">White veined hardy Dutchman's pipe vine</name>
    <dbReference type="NCBI Taxonomy" id="158543"/>
    <lineage>
        <taxon>Eukaryota</taxon>
        <taxon>Viridiplantae</taxon>
        <taxon>Streptophyta</taxon>
        <taxon>Embryophyta</taxon>
        <taxon>Tracheophyta</taxon>
        <taxon>Spermatophyta</taxon>
        <taxon>Magnoliopsida</taxon>
        <taxon>Magnoliidae</taxon>
        <taxon>Piperales</taxon>
        <taxon>Aristolochiaceae</taxon>
        <taxon>Aristolochia</taxon>
    </lineage>
</organism>
<dbReference type="PANTHER" id="PTHR46700:SF2">
    <property type="entry name" value="ARM REPEAT SUPERFAMILY PROTEIN"/>
    <property type="match status" value="1"/>
</dbReference>
<dbReference type="EMBL" id="JAINDJ010000005">
    <property type="protein sequence ID" value="KAG9445815.1"/>
    <property type="molecule type" value="Genomic_DNA"/>
</dbReference>
<feature type="compositionally biased region" description="Polar residues" evidence="1">
    <location>
        <begin position="421"/>
        <end position="430"/>
    </location>
</feature>
<proteinExistence type="predicted"/>
<name>A0AAV7EAD7_ARIFI</name>
<evidence type="ECO:0008006" key="4">
    <source>
        <dbReference type="Google" id="ProtNLM"/>
    </source>
</evidence>
<dbReference type="PANTHER" id="PTHR46700">
    <property type="entry name" value="ARM REPEAT SUPERFAMILY PROTEIN"/>
    <property type="match status" value="1"/>
</dbReference>
<gene>
    <name evidence="2" type="ORF">H6P81_011943</name>
</gene>
<evidence type="ECO:0000313" key="3">
    <source>
        <dbReference type="Proteomes" id="UP000825729"/>
    </source>
</evidence>
<keyword evidence="3" id="KW-1185">Reference proteome</keyword>
<reference evidence="2 3" key="1">
    <citation type="submission" date="2021-07" db="EMBL/GenBank/DDBJ databases">
        <title>The Aristolochia fimbriata genome: insights into angiosperm evolution, floral development and chemical biosynthesis.</title>
        <authorList>
            <person name="Jiao Y."/>
        </authorList>
    </citation>
    <scope>NUCLEOTIDE SEQUENCE [LARGE SCALE GENOMIC DNA]</scope>
    <source>
        <strain evidence="2">IBCAS-2021</strain>
        <tissue evidence="2">Leaf</tissue>
    </source>
</reference>
<feature type="region of interest" description="Disordered" evidence="1">
    <location>
        <begin position="30"/>
        <end position="64"/>
    </location>
</feature>
<evidence type="ECO:0000313" key="2">
    <source>
        <dbReference type="EMBL" id="KAG9445815.1"/>
    </source>
</evidence>
<dbReference type="InterPro" id="IPR016024">
    <property type="entry name" value="ARM-type_fold"/>
</dbReference>
<dbReference type="Gene3D" id="1.25.10.10">
    <property type="entry name" value="Leucine-rich Repeat Variant"/>
    <property type="match status" value="2"/>
</dbReference>
<accession>A0AAV7EAD7</accession>
<sequence length="430" mass="46454">MSESAWFFSSYSSKLRFFARVRRFLRKKTTCGSHDRGGDRGTGAGEELVEMEGGGKDREASPSPVVEIQRSVKELHFGNEEEKEAAAEEIRRLAGEDLQTRKSLASLGVIPTLVSMLDSDSRSSAVRALIELSNGTQTNKLLMVEAGIMARMSQLIRNEEQYYHSGGTGTGDVVSLLLSLSSLPTALISFPASQITPLLLATLDSNSRFETKLACLDILYNLSTLLDHAGALVSGGVVQTLVRFASGKNTSEKALASLGNLVVSAAGKQAVEAHPSVPVVFIEILAWDEKAKCQEVSAYILMILAHGSSVQRGKMARSGIVPALLEVALLGSALAQKRALKILQWFKDERQMRIGAHSGPQSGGRINPALTCSPVNQREAEEGRRAIKMMVKQSLDKNMEAITRRANASPRDPSKLKGLIVSTSSKSLPY</sequence>
<comment type="caution">
    <text evidence="2">The sequence shown here is derived from an EMBL/GenBank/DDBJ whole genome shotgun (WGS) entry which is preliminary data.</text>
</comment>
<dbReference type="SUPFAM" id="SSF48371">
    <property type="entry name" value="ARM repeat"/>
    <property type="match status" value="1"/>
</dbReference>
<feature type="region of interest" description="Disordered" evidence="1">
    <location>
        <begin position="405"/>
        <end position="430"/>
    </location>
</feature>